<proteinExistence type="inferred from homology"/>
<sequence>MLENKSLTQLKALMADVKDLDDDRLVALRKDPRQGAKKLVQQVEKRIQRQAAAYKAYQARLTYERQVLDQDPGLLIAGVDEVGRGPIAGPVVAAAVILPCDTHRWIAVTDSKQISDKTRRQMADLIRQEAVAYAICEISPQIIDQVNIYQASRLAMKGAVDQLSVQPDYLLIDAMTVDLDIPQMAITKGDSKSLSIAAASILAKVYRDDYMIQMVQEYPEYHFDQHMGYPTSVHLQALAKYGQTSIHRQSFGPVQRTQKNYKPS</sequence>
<feature type="binding site" evidence="14 15">
    <location>
        <position position="81"/>
    </location>
    <ligand>
        <name>a divalent metal cation</name>
        <dbReference type="ChEBI" id="CHEBI:60240"/>
    </ligand>
</feature>
<dbReference type="AlphaFoldDB" id="H3NKK9"/>
<dbReference type="NCBIfam" id="NF000595">
    <property type="entry name" value="PRK00015.1-3"/>
    <property type="match status" value="1"/>
</dbReference>
<dbReference type="Proteomes" id="UP000006190">
    <property type="component" value="Unassembled WGS sequence"/>
</dbReference>
<dbReference type="HAMAP" id="MF_00052_B">
    <property type="entry name" value="RNase_HII_B"/>
    <property type="match status" value="1"/>
</dbReference>
<evidence type="ECO:0000256" key="1">
    <source>
        <dbReference type="ARBA" id="ARBA00000077"/>
    </source>
</evidence>
<feature type="domain" description="RNase H type-2" evidence="17">
    <location>
        <begin position="74"/>
        <end position="263"/>
    </location>
</feature>
<evidence type="ECO:0000256" key="12">
    <source>
        <dbReference type="ARBA" id="ARBA00022801"/>
    </source>
</evidence>
<comment type="similarity">
    <text evidence="5 14 16">Belongs to the RNase HII family.</text>
</comment>
<keyword evidence="10 14" id="KW-0479">Metal-binding</keyword>
<keyword evidence="8 14" id="KW-0963">Cytoplasm</keyword>
<dbReference type="FunFam" id="3.30.420.10:FF:000006">
    <property type="entry name" value="Ribonuclease HII"/>
    <property type="match status" value="1"/>
</dbReference>
<dbReference type="PROSITE" id="PS51975">
    <property type="entry name" value="RNASE_H_2"/>
    <property type="match status" value="1"/>
</dbReference>
<comment type="cofactor">
    <cofactor evidence="2">
        <name>Mg(2+)</name>
        <dbReference type="ChEBI" id="CHEBI:18420"/>
    </cofactor>
</comment>
<dbReference type="CDD" id="cd07182">
    <property type="entry name" value="RNase_HII_bacteria_HII_like"/>
    <property type="match status" value="1"/>
</dbReference>
<dbReference type="STRING" id="883113.HMPREF9708_01398"/>
<reference evidence="18 19" key="1">
    <citation type="submission" date="2012-01" db="EMBL/GenBank/DDBJ databases">
        <title>The Genome Sequence of Facklamia languida CCUG 37842.</title>
        <authorList>
            <consortium name="The Broad Institute Genome Sequencing Platform"/>
            <person name="Earl A."/>
            <person name="Ward D."/>
            <person name="Feldgarden M."/>
            <person name="Gevers D."/>
            <person name="Huys G."/>
            <person name="Young S.K."/>
            <person name="Zeng Q."/>
            <person name="Gargeya S."/>
            <person name="Fitzgerald M."/>
            <person name="Haas B."/>
            <person name="Abouelleil A."/>
            <person name="Alvarado L."/>
            <person name="Arachchi H.M."/>
            <person name="Berlin A."/>
            <person name="Chapman S.B."/>
            <person name="Gearin G."/>
            <person name="Goldberg J."/>
            <person name="Griggs A."/>
            <person name="Gujja S."/>
            <person name="Hansen M."/>
            <person name="Heiman D."/>
            <person name="Howarth C."/>
            <person name="Larimer J."/>
            <person name="Lui A."/>
            <person name="MacDonald P.J.P."/>
            <person name="McCowen C."/>
            <person name="Montmayeur A."/>
            <person name="Murphy C."/>
            <person name="Neiman D."/>
            <person name="Pearson M."/>
            <person name="Priest M."/>
            <person name="Roberts A."/>
            <person name="Saif S."/>
            <person name="Shea T."/>
            <person name="Sisk P."/>
            <person name="Stolte C."/>
            <person name="Sykes S."/>
            <person name="Wortman J."/>
            <person name="Nusbaum C."/>
            <person name="Birren B."/>
        </authorList>
    </citation>
    <scope>NUCLEOTIDE SEQUENCE [LARGE SCALE GENOMIC DNA]</scope>
    <source>
        <strain evidence="18 19">CCUG 37842</strain>
    </source>
</reference>
<dbReference type="RefSeq" id="WP_006309610.1">
    <property type="nucleotide sequence ID" value="NZ_JH601133.1"/>
</dbReference>
<dbReference type="InterPro" id="IPR012337">
    <property type="entry name" value="RNaseH-like_sf"/>
</dbReference>
<evidence type="ECO:0000256" key="6">
    <source>
        <dbReference type="ARBA" id="ARBA00012180"/>
    </source>
</evidence>
<name>H3NKK9_9LACT</name>
<keyword evidence="19" id="KW-1185">Reference proteome</keyword>
<evidence type="ECO:0000256" key="4">
    <source>
        <dbReference type="ARBA" id="ARBA00004496"/>
    </source>
</evidence>
<dbReference type="GO" id="GO:0006298">
    <property type="term" value="P:mismatch repair"/>
    <property type="evidence" value="ECO:0007669"/>
    <property type="project" value="TreeGrafter"/>
</dbReference>
<evidence type="ECO:0000256" key="10">
    <source>
        <dbReference type="ARBA" id="ARBA00022723"/>
    </source>
</evidence>
<evidence type="ECO:0000256" key="3">
    <source>
        <dbReference type="ARBA" id="ARBA00004065"/>
    </source>
</evidence>
<dbReference type="OrthoDB" id="9803420at2"/>
<dbReference type="InterPro" id="IPR001352">
    <property type="entry name" value="RNase_HII/HIII"/>
</dbReference>
<dbReference type="Pfam" id="PF01351">
    <property type="entry name" value="RNase_HII"/>
    <property type="match status" value="1"/>
</dbReference>
<evidence type="ECO:0000256" key="7">
    <source>
        <dbReference type="ARBA" id="ARBA00019179"/>
    </source>
</evidence>
<dbReference type="PANTHER" id="PTHR10954:SF18">
    <property type="entry name" value="RIBONUCLEASE HII"/>
    <property type="match status" value="1"/>
</dbReference>
<dbReference type="GO" id="GO:0005737">
    <property type="term" value="C:cytoplasm"/>
    <property type="evidence" value="ECO:0007669"/>
    <property type="project" value="UniProtKB-SubCell"/>
</dbReference>
<evidence type="ECO:0000256" key="13">
    <source>
        <dbReference type="ARBA" id="ARBA00023211"/>
    </source>
</evidence>
<evidence type="ECO:0000256" key="11">
    <source>
        <dbReference type="ARBA" id="ARBA00022759"/>
    </source>
</evidence>
<dbReference type="PANTHER" id="PTHR10954">
    <property type="entry name" value="RIBONUCLEASE H2 SUBUNIT A"/>
    <property type="match status" value="1"/>
</dbReference>
<comment type="subcellular location">
    <subcellularLocation>
        <location evidence="4 14">Cytoplasm</location>
    </subcellularLocation>
</comment>
<evidence type="ECO:0000259" key="17">
    <source>
        <dbReference type="PROSITE" id="PS51975"/>
    </source>
</evidence>
<evidence type="ECO:0000256" key="15">
    <source>
        <dbReference type="PROSITE-ProRule" id="PRU01319"/>
    </source>
</evidence>
<dbReference type="InterPro" id="IPR036397">
    <property type="entry name" value="RNaseH_sf"/>
</dbReference>
<keyword evidence="9 14" id="KW-0540">Nuclease</keyword>
<dbReference type="GO" id="GO:0030145">
    <property type="term" value="F:manganese ion binding"/>
    <property type="evidence" value="ECO:0007669"/>
    <property type="project" value="UniProtKB-UniRule"/>
</dbReference>
<dbReference type="EC" id="3.1.26.4" evidence="6 14"/>
<dbReference type="SUPFAM" id="SSF53098">
    <property type="entry name" value="Ribonuclease H-like"/>
    <property type="match status" value="1"/>
</dbReference>
<comment type="caution">
    <text evidence="18">The sequence shown here is derived from an EMBL/GenBank/DDBJ whole genome shotgun (WGS) entry which is preliminary data.</text>
</comment>
<feature type="binding site" evidence="14 15">
    <location>
        <position position="173"/>
    </location>
    <ligand>
        <name>a divalent metal cation</name>
        <dbReference type="ChEBI" id="CHEBI:60240"/>
    </ligand>
</feature>
<evidence type="ECO:0000256" key="9">
    <source>
        <dbReference type="ARBA" id="ARBA00022722"/>
    </source>
</evidence>
<comment type="function">
    <text evidence="3 14 16">Endonuclease that specifically degrades the RNA of RNA-DNA hybrids.</text>
</comment>
<evidence type="ECO:0000256" key="2">
    <source>
        <dbReference type="ARBA" id="ARBA00001946"/>
    </source>
</evidence>
<keyword evidence="11 14" id="KW-0255">Endonuclease</keyword>
<evidence type="ECO:0000313" key="18">
    <source>
        <dbReference type="EMBL" id="EHR36392.1"/>
    </source>
</evidence>
<dbReference type="InterPro" id="IPR022898">
    <property type="entry name" value="RNase_HII"/>
</dbReference>
<evidence type="ECO:0000313" key="19">
    <source>
        <dbReference type="Proteomes" id="UP000006190"/>
    </source>
</evidence>
<evidence type="ECO:0000256" key="8">
    <source>
        <dbReference type="ARBA" id="ARBA00022490"/>
    </source>
</evidence>
<dbReference type="GO" id="GO:0043137">
    <property type="term" value="P:DNA replication, removal of RNA primer"/>
    <property type="evidence" value="ECO:0007669"/>
    <property type="project" value="TreeGrafter"/>
</dbReference>
<comment type="cofactor">
    <cofactor evidence="14 15">
        <name>Mn(2+)</name>
        <dbReference type="ChEBI" id="CHEBI:29035"/>
    </cofactor>
    <cofactor evidence="14 15">
        <name>Mg(2+)</name>
        <dbReference type="ChEBI" id="CHEBI:18420"/>
    </cofactor>
    <text evidence="14 15">Manganese or magnesium. Binds 1 divalent metal ion per monomer in the absence of substrate. May bind a second metal ion after substrate binding.</text>
</comment>
<dbReference type="eggNOG" id="COG0164">
    <property type="taxonomic scope" value="Bacteria"/>
</dbReference>
<gene>
    <name evidence="14" type="primary">rnhB</name>
    <name evidence="18" type="ORF">HMPREF9708_01398</name>
</gene>
<keyword evidence="12 14" id="KW-0378">Hydrolase</keyword>
<evidence type="ECO:0000256" key="5">
    <source>
        <dbReference type="ARBA" id="ARBA00007383"/>
    </source>
</evidence>
<protein>
    <recommendedName>
        <fullName evidence="7 14">Ribonuclease HII</fullName>
        <shortName evidence="14">RNase HII</shortName>
        <ecNumber evidence="6 14">3.1.26.4</ecNumber>
    </recommendedName>
</protein>
<dbReference type="PATRIC" id="fig|883113.3.peg.1395"/>
<dbReference type="NCBIfam" id="NF000594">
    <property type="entry name" value="PRK00015.1-1"/>
    <property type="match status" value="1"/>
</dbReference>
<dbReference type="InterPro" id="IPR024567">
    <property type="entry name" value="RNase_HII/HIII_dom"/>
</dbReference>
<dbReference type="GO" id="GO:0004523">
    <property type="term" value="F:RNA-DNA hybrid ribonuclease activity"/>
    <property type="evidence" value="ECO:0007669"/>
    <property type="project" value="UniProtKB-UniRule"/>
</dbReference>
<comment type="catalytic activity">
    <reaction evidence="1 14 15 16">
        <text>Endonucleolytic cleavage to 5'-phosphomonoester.</text>
        <dbReference type="EC" id="3.1.26.4"/>
    </reaction>
</comment>
<dbReference type="Gene3D" id="3.30.420.10">
    <property type="entry name" value="Ribonuclease H-like superfamily/Ribonuclease H"/>
    <property type="match status" value="1"/>
</dbReference>
<dbReference type="GO" id="GO:0003723">
    <property type="term" value="F:RNA binding"/>
    <property type="evidence" value="ECO:0007669"/>
    <property type="project" value="UniProtKB-UniRule"/>
</dbReference>
<accession>H3NKK9</accession>
<evidence type="ECO:0000256" key="16">
    <source>
        <dbReference type="RuleBase" id="RU003515"/>
    </source>
</evidence>
<dbReference type="GO" id="GO:0032299">
    <property type="term" value="C:ribonuclease H2 complex"/>
    <property type="evidence" value="ECO:0007669"/>
    <property type="project" value="TreeGrafter"/>
</dbReference>
<dbReference type="HOGENOM" id="CLU_036532_2_1_9"/>
<dbReference type="EMBL" id="AGEG01000015">
    <property type="protein sequence ID" value="EHR36392.1"/>
    <property type="molecule type" value="Genomic_DNA"/>
</dbReference>
<evidence type="ECO:0000256" key="14">
    <source>
        <dbReference type="HAMAP-Rule" id="MF_00052"/>
    </source>
</evidence>
<feature type="binding site" evidence="14 15">
    <location>
        <position position="80"/>
    </location>
    <ligand>
        <name>a divalent metal cation</name>
        <dbReference type="ChEBI" id="CHEBI:60240"/>
    </ligand>
</feature>
<organism evidence="18 19">
    <name type="scientific">Facklamia languida CCUG 37842</name>
    <dbReference type="NCBI Taxonomy" id="883113"/>
    <lineage>
        <taxon>Bacteria</taxon>
        <taxon>Bacillati</taxon>
        <taxon>Bacillota</taxon>
        <taxon>Bacilli</taxon>
        <taxon>Lactobacillales</taxon>
        <taxon>Aerococcaceae</taxon>
        <taxon>Facklamia</taxon>
    </lineage>
</organism>
<keyword evidence="13 14" id="KW-0464">Manganese</keyword>